<keyword evidence="5" id="KW-0813">Transport</keyword>
<organism evidence="8">
    <name type="scientific">Puccinia triticina</name>
    <dbReference type="NCBI Taxonomy" id="208348"/>
    <lineage>
        <taxon>Eukaryota</taxon>
        <taxon>Fungi</taxon>
        <taxon>Dikarya</taxon>
        <taxon>Basidiomycota</taxon>
        <taxon>Pucciniomycotina</taxon>
        <taxon>Pucciniomycetes</taxon>
        <taxon>Pucciniales</taxon>
        <taxon>Pucciniaceae</taxon>
        <taxon>Puccinia</taxon>
    </lineage>
</organism>
<dbReference type="GO" id="GO:0004129">
    <property type="term" value="F:cytochrome-c oxidase activity"/>
    <property type="evidence" value="ECO:0007669"/>
    <property type="project" value="UniProtKB-EC"/>
</dbReference>
<dbReference type="InterPro" id="IPR033944">
    <property type="entry name" value="Cyt_c_oxase_su1_dom"/>
</dbReference>
<keyword evidence="5" id="KW-0249">Electron transport</keyword>
<keyword evidence="2 5" id="KW-0812">Transmembrane</keyword>
<feature type="transmembrane region" description="Helical" evidence="6">
    <location>
        <begin position="466"/>
        <end position="489"/>
    </location>
</feature>
<feature type="transmembrane region" description="Helical" evidence="6">
    <location>
        <begin position="193"/>
        <end position="215"/>
    </location>
</feature>
<proteinExistence type="inferred from homology"/>
<feature type="transmembrane region" description="Helical" evidence="6">
    <location>
        <begin position="158"/>
        <end position="181"/>
    </location>
</feature>
<evidence type="ECO:0000256" key="6">
    <source>
        <dbReference type="SAM" id="Phobius"/>
    </source>
</evidence>
<dbReference type="GeneID" id="41038744"/>
<feature type="transmembrane region" description="Helical" evidence="6">
    <location>
        <begin position="314"/>
        <end position="339"/>
    </location>
</feature>
<dbReference type="UniPathway" id="UPA00705"/>
<evidence type="ECO:0000313" key="8">
    <source>
        <dbReference type="EMBL" id="QDG01347.1"/>
    </source>
</evidence>
<keyword evidence="3 6" id="KW-1133">Transmembrane helix</keyword>
<dbReference type="GO" id="GO:0005743">
    <property type="term" value="C:mitochondrial inner membrane"/>
    <property type="evidence" value="ECO:0007669"/>
    <property type="project" value="UniProtKB-SubCell"/>
</dbReference>
<dbReference type="PANTHER" id="PTHR10422:SF18">
    <property type="entry name" value="CYTOCHROME C OXIDASE SUBUNIT 1"/>
    <property type="match status" value="1"/>
</dbReference>
<dbReference type="EMBL" id="MN004749">
    <property type="protein sequence ID" value="QDG01347.1"/>
    <property type="molecule type" value="Genomic_DNA"/>
</dbReference>
<feature type="transmembrane region" description="Helical" evidence="6">
    <location>
        <begin position="351"/>
        <end position="372"/>
    </location>
</feature>
<evidence type="ECO:0000256" key="5">
    <source>
        <dbReference type="RuleBase" id="RU000369"/>
    </source>
</evidence>
<sequence length="548" mass="59994">MWFDKGCKREEIIRWLYSTNAKDIAILYFVFGLFSALLGTGISILIRLELSAPGVGVLHGDNQLYNTIVTAHAFIIIFFFVMPVAVGGFGNYLCPVIVGAPDMAFPRLNNISFWLLCPSLILLVASSLIENGAGTGWTVGDKLSDFIRSHTGGAVDCAIFSLHLAGISSILGAINFITTVLNMRNPGMSMHKLPLFAWAILVTAVLLLLSLPVLADPRAITMLLTDRNFNTAFYDSAAGVVQSKRGWEGLMHPEVYILIIPAFGVVSHVVSHFSGKAVFEMMYLGIVYAIMSIGLLGFVVWSHHMFAVGLDVDIISYFTAATIIIAVPTGIKIFSWLATAYGGSLRITVPMLWALGFIALFTIGGLTGVVLANASLDVALHDTQITMTRIAHFHYVLSMGAVFGIIAGFYYWVPKIIGLTYSESLGRLHFWVMFIGVNITFMPQHFLGLAGMPRRIPDYPDAYAGWNIMSSLGSLISVIATIVFGVVVYDIMIKGRTVGSSHWAYPAFFYGLYLTPEVHTLEASLEWTLDSPTPFHAYDMLPVQSHSD</sequence>
<dbReference type="PROSITE" id="PS50855">
    <property type="entry name" value="COX1"/>
    <property type="match status" value="1"/>
</dbReference>
<keyword evidence="5 8" id="KW-0496">Mitochondrion</keyword>
<dbReference type="Pfam" id="PF00115">
    <property type="entry name" value="COX1"/>
    <property type="match status" value="1"/>
</dbReference>
<dbReference type="AlphaFoldDB" id="A0A513U134"/>
<keyword evidence="4 5" id="KW-0472">Membrane</keyword>
<keyword evidence="5" id="KW-0479">Metal-binding</keyword>
<feature type="domain" description="Cytochrome oxidase subunit I profile" evidence="7">
    <location>
        <begin position="1"/>
        <end position="545"/>
    </location>
</feature>
<dbReference type="SUPFAM" id="SSF81442">
    <property type="entry name" value="Cytochrome c oxidase subunit I-like"/>
    <property type="match status" value="1"/>
</dbReference>
<geneLocation type="mitochondrion" evidence="8"/>
<dbReference type="InterPro" id="IPR036927">
    <property type="entry name" value="Cyt_c_oxase-like_su1_sf"/>
</dbReference>
<dbReference type="PRINTS" id="PR01165">
    <property type="entry name" value="CYCOXIDASEI"/>
</dbReference>
<evidence type="ECO:0000256" key="2">
    <source>
        <dbReference type="ARBA" id="ARBA00022692"/>
    </source>
</evidence>
<dbReference type="GO" id="GO:0045277">
    <property type="term" value="C:respiratory chain complex IV"/>
    <property type="evidence" value="ECO:0007669"/>
    <property type="project" value="InterPro"/>
</dbReference>
<feature type="transmembrane region" description="Helical" evidence="6">
    <location>
        <begin position="281"/>
        <end position="302"/>
    </location>
</feature>
<dbReference type="InterPro" id="IPR000883">
    <property type="entry name" value="Cyt_C_Oxase_1"/>
</dbReference>
<keyword evidence="5" id="KW-0349">Heme</keyword>
<gene>
    <name evidence="8" type="primary">cox1</name>
</gene>
<dbReference type="GO" id="GO:0006123">
    <property type="term" value="P:mitochondrial electron transport, cytochrome c to oxygen"/>
    <property type="evidence" value="ECO:0007669"/>
    <property type="project" value="TreeGrafter"/>
</dbReference>
<dbReference type="EC" id="7.1.1.9" evidence="5"/>
<dbReference type="GO" id="GO:0015990">
    <property type="term" value="P:electron transport coupled proton transport"/>
    <property type="evidence" value="ECO:0007669"/>
    <property type="project" value="TreeGrafter"/>
</dbReference>
<comment type="subcellular location">
    <subcellularLocation>
        <location evidence="1">Membrane</location>
        <topology evidence="1">Multi-pass membrane protein</topology>
    </subcellularLocation>
    <subcellularLocation>
        <location evidence="5">Mitochondrion inner membrane</location>
        <topology evidence="5">Multi-pass membrane protein</topology>
    </subcellularLocation>
</comment>
<dbReference type="CDD" id="cd01663">
    <property type="entry name" value="Cyt_c_Oxidase_I"/>
    <property type="match status" value="1"/>
</dbReference>
<dbReference type="Gene3D" id="1.20.210.10">
    <property type="entry name" value="Cytochrome c oxidase-like, subunit I domain"/>
    <property type="match status" value="1"/>
</dbReference>
<keyword evidence="5" id="KW-0999">Mitochondrion inner membrane</keyword>
<keyword evidence="5" id="KW-0408">Iron</keyword>
<keyword evidence="5" id="KW-0679">Respiratory chain</keyword>
<dbReference type="PANTHER" id="PTHR10422">
    <property type="entry name" value="CYTOCHROME C OXIDASE SUBUNIT 1"/>
    <property type="match status" value="1"/>
</dbReference>
<feature type="transmembrane region" description="Helical" evidence="6">
    <location>
        <begin position="425"/>
        <end position="446"/>
    </location>
</feature>
<reference evidence="8" key="1">
    <citation type="submission" date="2019-05" db="EMBL/GenBank/DDBJ databases">
        <title>the mitochondrial genome of Puccinia triticina.</title>
        <authorList>
            <person name="Zheng W."/>
            <person name="Li C."/>
            <person name="Shen Y."/>
            <person name="Liu N."/>
            <person name="Xing G."/>
        </authorList>
    </citation>
    <scope>NUCLEOTIDE SEQUENCE</scope>
    <source>
        <strain evidence="8">HnZU18-3</strain>
    </source>
</reference>
<feature type="transmembrane region" description="Helical" evidence="6">
    <location>
        <begin position="255"/>
        <end position="274"/>
    </location>
</feature>
<feature type="transmembrane region" description="Helical" evidence="6">
    <location>
        <begin position="111"/>
        <end position="129"/>
    </location>
</feature>
<dbReference type="GO" id="GO:0046872">
    <property type="term" value="F:metal ion binding"/>
    <property type="evidence" value="ECO:0007669"/>
    <property type="project" value="UniProtKB-KW"/>
</dbReference>
<dbReference type="GO" id="GO:0020037">
    <property type="term" value="F:heme binding"/>
    <property type="evidence" value="ECO:0007669"/>
    <property type="project" value="InterPro"/>
</dbReference>
<evidence type="ECO:0000256" key="1">
    <source>
        <dbReference type="ARBA" id="ARBA00004141"/>
    </source>
</evidence>
<feature type="transmembrane region" description="Helical" evidence="6">
    <location>
        <begin position="24"/>
        <end position="48"/>
    </location>
</feature>
<keyword evidence="5" id="KW-0186">Copper</keyword>
<name>A0A513U134_9BASI</name>
<accession>A0A513U134</accession>
<comment type="pathway">
    <text evidence="5">Energy metabolism; oxidative phosphorylation.</text>
</comment>
<protein>
    <recommendedName>
        <fullName evidence="5">Cytochrome c oxidase subunit 1</fullName>
        <ecNumber evidence="5">7.1.1.9</ecNumber>
    </recommendedName>
</protein>
<evidence type="ECO:0000256" key="3">
    <source>
        <dbReference type="ARBA" id="ARBA00022989"/>
    </source>
</evidence>
<dbReference type="InterPro" id="IPR023616">
    <property type="entry name" value="Cyt_c_oxase-like_su1_dom"/>
</dbReference>
<evidence type="ECO:0000256" key="4">
    <source>
        <dbReference type="ARBA" id="ARBA00023136"/>
    </source>
</evidence>
<comment type="similarity">
    <text evidence="5">Belongs to the heme-copper respiratory oxidase family.</text>
</comment>
<feature type="transmembrane region" description="Helical" evidence="6">
    <location>
        <begin position="392"/>
        <end position="413"/>
    </location>
</feature>
<comment type="function">
    <text evidence="5">Component of the cytochrome c oxidase, the last enzyme in the mitochondrial electron transport chain which drives oxidative phosphorylation. The respiratory chain contains 3 multisubunit complexes succinate dehydrogenase (complex II, CII), ubiquinol-cytochrome c oxidoreductase (cytochrome b-c1 complex, complex III, CIII) and cytochrome c oxidase (complex IV, CIV), that cooperate to transfer electrons derived from NADH and succinate to molecular oxygen, creating an electrochemical gradient over the inner membrane that drives transmembrane transport and the ATP synthase. Cytochrome c oxidase is the component of the respiratory chain that catalyzes the reduction of oxygen to water. Electrons originating from reduced cytochrome c in the intermembrane space (IMS) are transferred via the dinuclear copper A center (CU(A)) of subunit 2 and heme A of subunit 1 to the active site in subunit 1, a binuclear center (BNC) formed by heme A3 and copper B (CU(B)). The BNC reduces molecular oxygen to 2 water molecules using 4 electrons from cytochrome c in the IMS and 4 protons from the mitochondrial matrix.</text>
</comment>
<evidence type="ECO:0000259" key="7">
    <source>
        <dbReference type="PROSITE" id="PS50855"/>
    </source>
</evidence>
<comment type="catalytic activity">
    <reaction evidence="5">
        <text>4 Fe(II)-[cytochrome c] + O2 + 8 H(+)(in) = 4 Fe(III)-[cytochrome c] + 2 H2O + 4 H(+)(out)</text>
        <dbReference type="Rhea" id="RHEA:11436"/>
        <dbReference type="Rhea" id="RHEA-COMP:10350"/>
        <dbReference type="Rhea" id="RHEA-COMP:14399"/>
        <dbReference type="ChEBI" id="CHEBI:15377"/>
        <dbReference type="ChEBI" id="CHEBI:15378"/>
        <dbReference type="ChEBI" id="CHEBI:15379"/>
        <dbReference type="ChEBI" id="CHEBI:29033"/>
        <dbReference type="ChEBI" id="CHEBI:29034"/>
        <dbReference type="EC" id="7.1.1.9"/>
    </reaction>
</comment>
<feature type="transmembrane region" description="Helical" evidence="6">
    <location>
        <begin position="68"/>
        <end position="90"/>
    </location>
</feature>
<dbReference type="RefSeq" id="YP_009680273.1">
    <property type="nucleotide sequence ID" value="NC_044103.1"/>
</dbReference>